<dbReference type="OrthoDB" id="13288at2"/>
<evidence type="ECO:0000313" key="3">
    <source>
        <dbReference type="Proteomes" id="UP000243463"/>
    </source>
</evidence>
<accession>A0A217EFK3</accession>
<dbReference type="SUPFAM" id="SSF53098">
    <property type="entry name" value="Ribonuclease H-like"/>
    <property type="match status" value="1"/>
</dbReference>
<dbReference type="Pfam" id="PF10108">
    <property type="entry name" value="DNA_pol_B_exo2"/>
    <property type="match status" value="1"/>
</dbReference>
<keyword evidence="3" id="KW-1185">Reference proteome</keyword>
<feature type="domain" description="Predicted 3'-5' exonuclease PolB-like" evidence="1">
    <location>
        <begin position="47"/>
        <end position="255"/>
    </location>
</feature>
<sequence>MKLPVLVFDLETALDLKSGAALHGLTQLDEANQYQALTKLRRQDTGSDFQRLPLHQIICISGLWIDEKGMRLFSFSQQDNTELELLEKFLSIFNKRHPVLVSWNGLQFDLPVILYRTMYHGLTAPNLFDQGELDYQRRFNNYQNRYHQQHIDLMDVMAMFNGRNFQKLDDIARFLGFPGQPAYQRQNTMAEDLSSSDWQELSVGCERTVINTWLIYLRWMRLKGHLVPDQHDIQIQSTVDLLHQHPQHINFLADWKKNAQHTAFTAQIFKDE</sequence>
<dbReference type="EMBL" id="FZLN01000001">
    <property type="protein sequence ID" value="SNQ29268.1"/>
    <property type="molecule type" value="Genomic_DNA"/>
</dbReference>
<dbReference type="Proteomes" id="UP000243463">
    <property type="component" value="Unassembled WGS sequence"/>
</dbReference>
<dbReference type="Gene3D" id="3.30.420.10">
    <property type="entry name" value="Ribonuclease H-like superfamily/Ribonuclease H"/>
    <property type="match status" value="1"/>
</dbReference>
<dbReference type="CDD" id="cd05782">
    <property type="entry name" value="DNA_polB_like1_exo"/>
    <property type="match status" value="1"/>
</dbReference>
<dbReference type="InterPro" id="IPR019288">
    <property type="entry name" value="3'-5'_exonuclease_PolB-like"/>
</dbReference>
<protein>
    <recommendedName>
        <fullName evidence="1">Predicted 3'-5' exonuclease PolB-like domain-containing protein</fullName>
    </recommendedName>
</protein>
<dbReference type="AlphaFoldDB" id="A0A217EFK3"/>
<gene>
    <name evidence="2" type="ORF">SAMN05444584_1215</name>
</gene>
<evidence type="ECO:0000259" key="1">
    <source>
        <dbReference type="Pfam" id="PF10108"/>
    </source>
</evidence>
<name>A0A217EFK3_9GAMM</name>
<dbReference type="GO" id="GO:0003676">
    <property type="term" value="F:nucleic acid binding"/>
    <property type="evidence" value="ECO:0007669"/>
    <property type="project" value="InterPro"/>
</dbReference>
<dbReference type="InterPro" id="IPR012337">
    <property type="entry name" value="RNaseH-like_sf"/>
</dbReference>
<reference evidence="3" key="1">
    <citation type="submission" date="2017-06" db="EMBL/GenBank/DDBJ databases">
        <authorList>
            <person name="Varghese N."/>
            <person name="Submissions S."/>
        </authorList>
    </citation>
    <scope>NUCLEOTIDE SEQUENCE [LARGE SCALE GENOMIC DNA]</scope>
    <source>
        <strain evidence="3">ANC 5114</strain>
    </source>
</reference>
<dbReference type="InterPro" id="IPR036397">
    <property type="entry name" value="RNaseH_sf"/>
</dbReference>
<organism evidence="2 3">
    <name type="scientific">Acinetobacter apis</name>
    <dbReference type="NCBI Taxonomy" id="1229165"/>
    <lineage>
        <taxon>Bacteria</taxon>
        <taxon>Pseudomonadati</taxon>
        <taxon>Pseudomonadota</taxon>
        <taxon>Gammaproteobacteria</taxon>
        <taxon>Moraxellales</taxon>
        <taxon>Moraxellaceae</taxon>
        <taxon>Acinetobacter</taxon>
    </lineage>
</organism>
<proteinExistence type="predicted"/>
<evidence type="ECO:0000313" key="2">
    <source>
        <dbReference type="EMBL" id="SNQ29268.1"/>
    </source>
</evidence>
<dbReference type="RefSeq" id="WP_088823250.1">
    <property type="nucleotide sequence ID" value="NZ_FZLN01000001.1"/>
</dbReference>